<comment type="caution">
    <text evidence="1">The sequence shown here is derived from an EMBL/GenBank/DDBJ whole genome shotgun (WGS) entry which is preliminary data.</text>
</comment>
<protein>
    <submittedName>
        <fullName evidence="1">Uncharacterized protein</fullName>
    </submittedName>
</protein>
<reference evidence="1" key="1">
    <citation type="submission" date="2022-02" db="EMBL/GenBank/DDBJ databases">
        <title>Plant Genome Project.</title>
        <authorList>
            <person name="Zhang R.-G."/>
        </authorList>
    </citation>
    <scope>NUCLEOTIDE SEQUENCE</scope>
    <source>
        <strain evidence="1">AT1</strain>
    </source>
</reference>
<evidence type="ECO:0000313" key="2">
    <source>
        <dbReference type="Proteomes" id="UP001062846"/>
    </source>
</evidence>
<evidence type="ECO:0000313" key="1">
    <source>
        <dbReference type="EMBL" id="KAI8551186.1"/>
    </source>
</evidence>
<sequence length="68" mass="7926">MFGITIEYMRENIKQRGMIAKNTGGSTSKIEKPRKKARRQLIVNEQRNAYTDEDDLPLAVAFRKKKKN</sequence>
<keyword evidence="2" id="KW-1185">Reference proteome</keyword>
<dbReference type="Proteomes" id="UP001062846">
    <property type="component" value="Chromosome 6"/>
</dbReference>
<dbReference type="EMBL" id="CM046393">
    <property type="protein sequence ID" value="KAI8551186.1"/>
    <property type="molecule type" value="Genomic_DNA"/>
</dbReference>
<name>A0ACC0ND60_RHOML</name>
<proteinExistence type="predicted"/>
<organism evidence="1 2">
    <name type="scientific">Rhododendron molle</name>
    <name type="common">Chinese azalea</name>
    <name type="synonym">Azalea mollis</name>
    <dbReference type="NCBI Taxonomy" id="49168"/>
    <lineage>
        <taxon>Eukaryota</taxon>
        <taxon>Viridiplantae</taxon>
        <taxon>Streptophyta</taxon>
        <taxon>Embryophyta</taxon>
        <taxon>Tracheophyta</taxon>
        <taxon>Spermatophyta</taxon>
        <taxon>Magnoliopsida</taxon>
        <taxon>eudicotyledons</taxon>
        <taxon>Gunneridae</taxon>
        <taxon>Pentapetalae</taxon>
        <taxon>asterids</taxon>
        <taxon>Ericales</taxon>
        <taxon>Ericaceae</taxon>
        <taxon>Ericoideae</taxon>
        <taxon>Rhodoreae</taxon>
        <taxon>Rhododendron</taxon>
    </lineage>
</organism>
<gene>
    <name evidence="1" type="ORF">RHMOL_Rhmol06G0165600</name>
</gene>
<accession>A0ACC0ND60</accession>